<feature type="region of interest" description="Disordered" evidence="1">
    <location>
        <begin position="88"/>
        <end position="108"/>
    </location>
</feature>
<proteinExistence type="predicted"/>
<dbReference type="Proteomes" id="UP000092460">
    <property type="component" value="Unassembled WGS sequence"/>
</dbReference>
<evidence type="ECO:0000313" key="4">
    <source>
        <dbReference type="Proteomes" id="UP000092460"/>
    </source>
</evidence>
<accession>A0A1B0AKF0</accession>
<protein>
    <submittedName>
        <fullName evidence="3">Uncharacterized protein</fullName>
    </submittedName>
</protein>
<sequence length="108" mass="11358">MRASHSSCIVLRVAGILVALGGFDFTIGGVFTSIKSSIFISLPLIGSQPFSVMYFSIIRFSKIAPEKGDTTAISGTSFPLTTSLITSEEGPQKIATDTSIPGTERGNL</sequence>
<keyword evidence="2" id="KW-0812">Transmembrane</keyword>
<keyword evidence="2" id="KW-1133">Transmembrane helix</keyword>
<keyword evidence="4" id="KW-1185">Reference proteome</keyword>
<dbReference type="AlphaFoldDB" id="A0A1B0AKF0"/>
<feature type="transmembrane region" description="Helical" evidence="2">
    <location>
        <begin position="37"/>
        <end position="57"/>
    </location>
</feature>
<organism evidence="3 4">
    <name type="scientific">Glossina palpalis gambiensis</name>
    <dbReference type="NCBI Taxonomy" id="67801"/>
    <lineage>
        <taxon>Eukaryota</taxon>
        <taxon>Metazoa</taxon>
        <taxon>Ecdysozoa</taxon>
        <taxon>Arthropoda</taxon>
        <taxon>Hexapoda</taxon>
        <taxon>Insecta</taxon>
        <taxon>Pterygota</taxon>
        <taxon>Neoptera</taxon>
        <taxon>Endopterygota</taxon>
        <taxon>Diptera</taxon>
        <taxon>Brachycera</taxon>
        <taxon>Muscomorpha</taxon>
        <taxon>Hippoboscoidea</taxon>
        <taxon>Glossinidae</taxon>
        <taxon>Glossina</taxon>
    </lineage>
</organism>
<keyword evidence="2" id="KW-0472">Membrane</keyword>
<dbReference type="EMBL" id="JXJN01024915">
    <property type="status" value="NOT_ANNOTATED_CDS"/>
    <property type="molecule type" value="Genomic_DNA"/>
</dbReference>
<feature type="transmembrane region" description="Helical" evidence="2">
    <location>
        <begin position="9"/>
        <end position="31"/>
    </location>
</feature>
<dbReference type="EnsemblMetazoa" id="GPPI000070-RA">
    <property type="protein sequence ID" value="GPPI000070-PA"/>
    <property type="gene ID" value="GPPI000070"/>
</dbReference>
<dbReference type="VEuPathDB" id="VectorBase:GPPI000070"/>
<evidence type="ECO:0000256" key="1">
    <source>
        <dbReference type="SAM" id="MobiDB-lite"/>
    </source>
</evidence>
<evidence type="ECO:0000313" key="3">
    <source>
        <dbReference type="EnsemblMetazoa" id="GPPI000070-PA"/>
    </source>
</evidence>
<evidence type="ECO:0000256" key="2">
    <source>
        <dbReference type="SAM" id="Phobius"/>
    </source>
</evidence>
<name>A0A1B0AKF0_9MUSC</name>
<reference evidence="4" key="1">
    <citation type="submission" date="2015-01" db="EMBL/GenBank/DDBJ databases">
        <authorList>
            <person name="Aksoy S."/>
            <person name="Warren W."/>
            <person name="Wilson R.K."/>
        </authorList>
    </citation>
    <scope>NUCLEOTIDE SEQUENCE [LARGE SCALE GENOMIC DNA]</scope>
    <source>
        <strain evidence="4">IAEA</strain>
    </source>
</reference>
<reference evidence="3" key="2">
    <citation type="submission" date="2020-05" db="UniProtKB">
        <authorList>
            <consortium name="EnsemblMetazoa"/>
        </authorList>
    </citation>
    <scope>IDENTIFICATION</scope>
    <source>
        <strain evidence="3">IAEA</strain>
    </source>
</reference>